<feature type="region of interest" description="Disordered" evidence="8">
    <location>
        <begin position="326"/>
        <end position="359"/>
    </location>
</feature>
<gene>
    <name evidence="10" type="ORF">GCM10022204_06040</name>
</gene>
<evidence type="ECO:0000256" key="4">
    <source>
        <dbReference type="ARBA" id="ARBA00022692"/>
    </source>
</evidence>
<reference evidence="11" key="1">
    <citation type="journal article" date="2019" name="Int. J. Syst. Evol. Microbiol.">
        <title>The Global Catalogue of Microorganisms (GCM) 10K type strain sequencing project: providing services to taxonomists for standard genome sequencing and annotation.</title>
        <authorList>
            <consortium name="The Broad Institute Genomics Platform"/>
            <consortium name="The Broad Institute Genome Sequencing Center for Infectious Disease"/>
            <person name="Wu L."/>
            <person name="Ma J."/>
        </authorList>
    </citation>
    <scope>NUCLEOTIDE SEQUENCE [LARGE SCALE GENOMIC DNA]</scope>
    <source>
        <strain evidence="11">JCM 16548</strain>
    </source>
</reference>
<keyword evidence="3" id="KW-1003">Cell membrane</keyword>
<feature type="transmembrane region" description="Helical" evidence="7">
    <location>
        <begin position="107"/>
        <end position="133"/>
    </location>
</feature>
<keyword evidence="11" id="KW-1185">Reference proteome</keyword>
<sequence length="359" mass="38998">MATATAVENKSSGVPPKRRKNALSDGQGRLAGILLSPTLLVILVVVGIPIILSIRESFFRVNDGVDPVTGLVGGGEQFVGLQNYTAIFGGQNQVVGAYGSMDRFWNAFINTSLFTVVCVLLETVLGVAMALIMSKAFKGRGVVRAGILVPWAIPTIVSALMWKLIFDEAGVMNRVLGTQILWLADDNPAFWAVVIADVWKTAPFIGLLTLAGLQTIPAEVYEAAKVDGATAWQQFTRITLPMVKPTLVVAVLFRTLDTMRMFDLPWGMVGQGKYYVETLSIFAYQEALQQRYGQASAYSIILFLYIMLIAYLFVKLLGADVVGDNAPPKKKKKKRKGRSVDSEERAGSAATLEMTGGNH</sequence>
<keyword evidence="5 7" id="KW-1133">Transmembrane helix</keyword>
<dbReference type="InterPro" id="IPR000515">
    <property type="entry name" value="MetI-like"/>
</dbReference>
<feature type="transmembrane region" description="Helical" evidence="7">
    <location>
        <begin position="145"/>
        <end position="166"/>
    </location>
</feature>
<proteinExistence type="inferred from homology"/>
<dbReference type="SUPFAM" id="SSF161098">
    <property type="entry name" value="MetI-like"/>
    <property type="match status" value="1"/>
</dbReference>
<evidence type="ECO:0000259" key="9">
    <source>
        <dbReference type="PROSITE" id="PS50928"/>
    </source>
</evidence>
<dbReference type="PROSITE" id="PS50928">
    <property type="entry name" value="ABC_TM1"/>
    <property type="match status" value="1"/>
</dbReference>
<evidence type="ECO:0000256" key="8">
    <source>
        <dbReference type="SAM" id="MobiDB-lite"/>
    </source>
</evidence>
<evidence type="ECO:0000256" key="3">
    <source>
        <dbReference type="ARBA" id="ARBA00022475"/>
    </source>
</evidence>
<dbReference type="InterPro" id="IPR035906">
    <property type="entry name" value="MetI-like_sf"/>
</dbReference>
<comment type="similarity">
    <text evidence="7">Belongs to the binding-protein-dependent transport system permease family.</text>
</comment>
<protein>
    <submittedName>
        <fullName evidence="10">Sugar ABC transporter permease</fullName>
    </submittedName>
</protein>
<dbReference type="Proteomes" id="UP001500051">
    <property type="component" value="Unassembled WGS sequence"/>
</dbReference>
<evidence type="ECO:0000256" key="5">
    <source>
        <dbReference type="ARBA" id="ARBA00022989"/>
    </source>
</evidence>
<name>A0ABP7CMP5_9ACTN</name>
<comment type="subcellular location">
    <subcellularLocation>
        <location evidence="1 7">Cell membrane</location>
        <topology evidence="1 7">Multi-pass membrane protein</topology>
    </subcellularLocation>
</comment>
<dbReference type="PANTHER" id="PTHR43005">
    <property type="entry name" value="BLR7065 PROTEIN"/>
    <property type="match status" value="1"/>
</dbReference>
<evidence type="ECO:0000256" key="2">
    <source>
        <dbReference type="ARBA" id="ARBA00022448"/>
    </source>
</evidence>
<comment type="caution">
    <text evidence="10">The sequence shown here is derived from an EMBL/GenBank/DDBJ whole genome shotgun (WGS) entry which is preliminary data.</text>
</comment>
<keyword evidence="4 7" id="KW-0812">Transmembrane</keyword>
<evidence type="ECO:0000313" key="11">
    <source>
        <dbReference type="Proteomes" id="UP001500051"/>
    </source>
</evidence>
<feature type="transmembrane region" description="Helical" evidence="7">
    <location>
        <begin position="30"/>
        <end position="52"/>
    </location>
</feature>
<evidence type="ECO:0000256" key="7">
    <source>
        <dbReference type="RuleBase" id="RU363032"/>
    </source>
</evidence>
<feature type="region of interest" description="Disordered" evidence="8">
    <location>
        <begin position="1"/>
        <end position="23"/>
    </location>
</feature>
<evidence type="ECO:0000313" key="10">
    <source>
        <dbReference type="EMBL" id="GAA3693182.1"/>
    </source>
</evidence>
<dbReference type="CDD" id="cd06261">
    <property type="entry name" value="TM_PBP2"/>
    <property type="match status" value="1"/>
</dbReference>
<dbReference type="Pfam" id="PF00528">
    <property type="entry name" value="BPD_transp_1"/>
    <property type="match status" value="1"/>
</dbReference>
<feature type="transmembrane region" description="Helical" evidence="7">
    <location>
        <begin position="295"/>
        <end position="314"/>
    </location>
</feature>
<keyword evidence="2 7" id="KW-0813">Transport</keyword>
<organism evidence="10 11">
    <name type="scientific">Microlunatus aurantiacus</name>
    <dbReference type="NCBI Taxonomy" id="446786"/>
    <lineage>
        <taxon>Bacteria</taxon>
        <taxon>Bacillati</taxon>
        <taxon>Actinomycetota</taxon>
        <taxon>Actinomycetes</taxon>
        <taxon>Propionibacteriales</taxon>
        <taxon>Propionibacteriaceae</taxon>
        <taxon>Microlunatus</taxon>
    </lineage>
</organism>
<feature type="compositionally biased region" description="Basic residues" evidence="8">
    <location>
        <begin position="328"/>
        <end position="337"/>
    </location>
</feature>
<keyword evidence="6 7" id="KW-0472">Membrane</keyword>
<feature type="domain" description="ABC transmembrane type-1" evidence="9">
    <location>
        <begin position="108"/>
        <end position="313"/>
    </location>
</feature>
<accession>A0ABP7CMP5</accession>
<dbReference type="EMBL" id="BAAAYX010000002">
    <property type="protein sequence ID" value="GAA3693182.1"/>
    <property type="molecule type" value="Genomic_DNA"/>
</dbReference>
<dbReference type="RefSeq" id="WP_344810785.1">
    <property type="nucleotide sequence ID" value="NZ_BAAAYX010000002.1"/>
</dbReference>
<dbReference type="Gene3D" id="1.10.3720.10">
    <property type="entry name" value="MetI-like"/>
    <property type="match status" value="1"/>
</dbReference>
<evidence type="ECO:0000256" key="6">
    <source>
        <dbReference type="ARBA" id="ARBA00023136"/>
    </source>
</evidence>
<dbReference type="PANTHER" id="PTHR43005:SF2">
    <property type="entry name" value="INTEGRAL MEMBRANE SUGAR TRANSPORT PROTEIN"/>
    <property type="match status" value="1"/>
</dbReference>
<feature type="compositionally biased region" description="Polar residues" evidence="8">
    <location>
        <begin position="1"/>
        <end position="12"/>
    </location>
</feature>
<evidence type="ECO:0000256" key="1">
    <source>
        <dbReference type="ARBA" id="ARBA00004651"/>
    </source>
</evidence>